<dbReference type="AlphaFoldDB" id="A0A8E1RWW9"/>
<dbReference type="GeneID" id="67452955"/>
<accession>A0A8E1RWW9</accession>
<proteinExistence type="inferred from homology"/>
<name>A0A8E1RWW9_9GAMM</name>
<dbReference type="GO" id="GO:0005737">
    <property type="term" value="C:cytoplasm"/>
    <property type="evidence" value="ECO:0007669"/>
    <property type="project" value="UniProtKB-SubCell"/>
</dbReference>
<gene>
    <name evidence="8 10" type="primary">hemL</name>
    <name evidence="10" type="ORF">FK492_11890</name>
    <name evidence="9" type="ORF">SA3R_15775</name>
</gene>
<organism evidence="9 11">
    <name type="scientific">Pantoea dispersa</name>
    <dbReference type="NCBI Taxonomy" id="59814"/>
    <lineage>
        <taxon>Bacteria</taxon>
        <taxon>Pseudomonadati</taxon>
        <taxon>Pseudomonadota</taxon>
        <taxon>Gammaproteobacteria</taxon>
        <taxon>Enterobacterales</taxon>
        <taxon>Erwiniaceae</taxon>
        <taxon>Pantoea</taxon>
    </lineage>
</organism>
<dbReference type="NCBIfam" id="NF000818">
    <property type="entry name" value="PRK00062.1"/>
    <property type="match status" value="1"/>
</dbReference>
<dbReference type="Proteomes" id="UP000071979">
    <property type="component" value="Unassembled WGS sequence"/>
</dbReference>
<comment type="caution">
    <text evidence="9">The sequence shown here is derived from an EMBL/GenBank/DDBJ whole genome shotgun (WGS) entry which is preliminary data.</text>
</comment>
<sequence length="426" mass="45276">MSKSENLYAEAQRLIPGGVNSPVRAFTGVGGVPLFIERADGAYLYDADGKAYIDYVGSWGPMVLGHNNATIRNAVIEAAARGLSFGAPTEMEVKMAELVCELVPSMDMVRMVNSGTEATMSAIRLARGFTQRDKIIKFEGCYHGHADCLLVKAGSGALTLGQPNSPGVPADFARHTLTCTYNDLDSVRAAFEQYPQEIACIIVEPVAGNMNCIPPQPEFLPGLRALCDEFGALLIIDEVMTGFRVALGGAQAYYDVTPDLTCLGKIIGGGMPVGAFGGRREVMAALAPTGPVYQAGTLSGNPIAMAAGFACLSQIAQPGTHATLTALTDQLCAGLLAAAEAENIPLVVNHVGGMFGIFFTDADSVTCYADVTKCDVERFKRFFHLMLQEGVYLAPSAYEAGFMSLAHSQEDIQRTVDAARRCFAQL</sequence>
<dbReference type="GO" id="GO:0042286">
    <property type="term" value="F:glutamate-1-semialdehyde 2,1-aminomutase activity"/>
    <property type="evidence" value="ECO:0007669"/>
    <property type="project" value="UniProtKB-UniRule"/>
</dbReference>
<dbReference type="CDD" id="cd00610">
    <property type="entry name" value="OAT_like"/>
    <property type="match status" value="1"/>
</dbReference>
<dbReference type="PANTHER" id="PTHR43713">
    <property type="entry name" value="GLUTAMATE-1-SEMIALDEHYDE 2,1-AMINOMUTASE"/>
    <property type="match status" value="1"/>
</dbReference>
<keyword evidence="7 8" id="KW-0627">Porphyrin biosynthesis</keyword>
<dbReference type="Proteomes" id="UP000319715">
    <property type="component" value="Unassembled WGS sequence"/>
</dbReference>
<keyword evidence="9" id="KW-0032">Aminotransferase</keyword>
<dbReference type="UniPathway" id="UPA00251">
    <property type="reaction ID" value="UER00317"/>
</dbReference>
<dbReference type="Gene3D" id="3.90.1150.10">
    <property type="entry name" value="Aspartate Aminotransferase, domain 1"/>
    <property type="match status" value="1"/>
</dbReference>
<comment type="subcellular location">
    <subcellularLocation>
        <location evidence="8">Cytoplasm</location>
    </subcellularLocation>
</comment>
<evidence type="ECO:0000313" key="9">
    <source>
        <dbReference type="EMBL" id="KTS66528.1"/>
    </source>
</evidence>
<evidence type="ECO:0000313" key="10">
    <source>
        <dbReference type="EMBL" id="TQC75187.1"/>
    </source>
</evidence>
<dbReference type="GO" id="GO:0006782">
    <property type="term" value="P:protoporphyrinogen IX biosynthetic process"/>
    <property type="evidence" value="ECO:0007669"/>
    <property type="project" value="UniProtKB-UniRule"/>
</dbReference>
<dbReference type="EMBL" id="LDSE01000030">
    <property type="protein sequence ID" value="KTS66528.1"/>
    <property type="molecule type" value="Genomic_DNA"/>
</dbReference>
<dbReference type="InterPro" id="IPR004639">
    <property type="entry name" value="4pyrrol_synth_GluAld_NH2Trfase"/>
</dbReference>
<keyword evidence="9" id="KW-0808">Transferase</keyword>
<dbReference type="NCBIfam" id="TIGR00713">
    <property type="entry name" value="hemL"/>
    <property type="match status" value="1"/>
</dbReference>
<reference evidence="9 11" key="1">
    <citation type="journal article" date="2016" name="Front. Microbiol.">
        <title>Genomic Resource of Rice Seed Associated Bacteria.</title>
        <authorList>
            <person name="Midha S."/>
            <person name="Bansal K."/>
            <person name="Sharma S."/>
            <person name="Kumar N."/>
            <person name="Patil P.P."/>
            <person name="Chaudhry V."/>
            <person name="Patil P.B."/>
        </authorList>
    </citation>
    <scope>NUCLEOTIDE SEQUENCE [LARGE SCALE GENOMIC DNA]</scope>
    <source>
        <strain evidence="9 11">SA3</strain>
    </source>
</reference>
<dbReference type="SUPFAM" id="SSF53383">
    <property type="entry name" value="PLP-dependent transferases"/>
    <property type="match status" value="1"/>
</dbReference>
<evidence type="ECO:0000313" key="12">
    <source>
        <dbReference type="Proteomes" id="UP000319715"/>
    </source>
</evidence>
<evidence type="ECO:0000256" key="2">
    <source>
        <dbReference type="ARBA" id="ARBA00004819"/>
    </source>
</evidence>
<evidence type="ECO:0000256" key="6">
    <source>
        <dbReference type="ARBA" id="ARBA00023235"/>
    </source>
</evidence>
<evidence type="ECO:0000256" key="1">
    <source>
        <dbReference type="ARBA" id="ARBA00001933"/>
    </source>
</evidence>
<evidence type="ECO:0000256" key="5">
    <source>
        <dbReference type="ARBA" id="ARBA00022898"/>
    </source>
</evidence>
<feature type="modified residue" description="N6-(pyridoxal phosphate)lysine" evidence="8">
    <location>
        <position position="265"/>
    </location>
</feature>
<evidence type="ECO:0000256" key="7">
    <source>
        <dbReference type="ARBA" id="ARBA00023244"/>
    </source>
</evidence>
<dbReference type="InterPro" id="IPR015421">
    <property type="entry name" value="PyrdxlP-dep_Trfase_major"/>
</dbReference>
<keyword evidence="6 8" id="KW-0413">Isomerase</keyword>
<protein>
    <recommendedName>
        <fullName evidence="8">Glutamate-1-semialdehyde 2,1-aminomutase</fullName>
        <shortName evidence="8">GSA</shortName>
        <ecNumber evidence="8">5.4.3.8</ecNumber>
    </recommendedName>
    <alternativeName>
        <fullName evidence="8">Glutamate-1-semialdehyde aminotransferase</fullName>
        <shortName evidence="8">GSA-AT</shortName>
    </alternativeName>
</protein>
<dbReference type="FunFam" id="3.90.1150.10:FF:000012">
    <property type="entry name" value="Glutamate-1-semialdehyde 2,1-aminomutase"/>
    <property type="match status" value="1"/>
</dbReference>
<dbReference type="GO" id="GO:0030170">
    <property type="term" value="F:pyridoxal phosphate binding"/>
    <property type="evidence" value="ECO:0007669"/>
    <property type="project" value="InterPro"/>
</dbReference>
<dbReference type="FunFam" id="3.40.640.10:FF:000021">
    <property type="entry name" value="Glutamate-1-semialdehyde 2,1-aminomutase"/>
    <property type="match status" value="1"/>
</dbReference>
<comment type="cofactor">
    <cofactor evidence="1 8">
        <name>pyridoxal 5'-phosphate</name>
        <dbReference type="ChEBI" id="CHEBI:597326"/>
    </cofactor>
</comment>
<comment type="catalytic activity">
    <reaction evidence="8">
        <text>(S)-4-amino-5-oxopentanoate = 5-aminolevulinate</text>
        <dbReference type="Rhea" id="RHEA:14265"/>
        <dbReference type="ChEBI" id="CHEBI:57501"/>
        <dbReference type="ChEBI" id="CHEBI:356416"/>
        <dbReference type="EC" id="5.4.3.8"/>
    </reaction>
</comment>
<dbReference type="Pfam" id="PF00202">
    <property type="entry name" value="Aminotran_3"/>
    <property type="match status" value="1"/>
</dbReference>
<dbReference type="PANTHER" id="PTHR43713:SF3">
    <property type="entry name" value="GLUTAMATE-1-SEMIALDEHYDE 2,1-AMINOMUTASE 1, CHLOROPLASTIC-RELATED"/>
    <property type="match status" value="1"/>
</dbReference>
<dbReference type="InterPro" id="IPR049704">
    <property type="entry name" value="Aminotrans_3_PPA_site"/>
</dbReference>
<keyword evidence="5 8" id="KW-0663">Pyridoxal phosphate</keyword>
<evidence type="ECO:0000256" key="4">
    <source>
        <dbReference type="ARBA" id="ARBA00011738"/>
    </source>
</evidence>
<keyword evidence="12" id="KW-1185">Reference proteome</keyword>
<dbReference type="Gene3D" id="3.40.640.10">
    <property type="entry name" value="Type I PLP-dependent aspartate aminotransferase-like (Major domain)"/>
    <property type="match status" value="1"/>
</dbReference>
<keyword evidence="8" id="KW-0963">Cytoplasm</keyword>
<reference evidence="10 12" key="2">
    <citation type="submission" date="2019-06" db="EMBL/GenBank/DDBJ databases">
        <title>Pantoea dispersa Assembly.</title>
        <authorList>
            <person name="Wang J."/>
        </authorList>
    </citation>
    <scope>NUCLEOTIDE SEQUENCE [LARGE SCALE GENOMIC DNA]</scope>
    <source>
        <strain evidence="10">Bio</strain>
        <strain evidence="12">bio</strain>
    </source>
</reference>
<dbReference type="HAMAP" id="MF_00375">
    <property type="entry name" value="HemL_aminotrans_3"/>
    <property type="match status" value="1"/>
</dbReference>
<dbReference type="InterPro" id="IPR005814">
    <property type="entry name" value="Aminotrans_3"/>
</dbReference>
<dbReference type="GO" id="GO:0008483">
    <property type="term" value="F:transaminase activity"/>
    <property type="evidence" value="ECO:0007669"/>
    <property type="project" value="UniProtKB-KW"/>
</dbReference>
<dbReference type="RefSeq" id="WP_021507502.1">
    <property type="nucleotide sequence ID" value="NZ_CP076368.1"/>
</dbReference>
<comment type="pathway">
    <text evidence="2">Porphyrin-containing compound metabolism; protoporphyrin-IX biosynthesis; 5-aminolevulinate from L-glutamyl-tRNA(Glu): step 2/2.</text>
</comment>
<dbReference type="InterPro" id="IPR015424">
    <property type="entry name" value="PyrdxlP-dep_Trfase"/>
</dbReference>
<dbReference type="PROSITE" id="PS00600">
    <property type="entry name" value="AA_TRANSFER_CLASS_3"/>
    <property type="match status" value="1"/>
</dbReference>
<evidence type="ECO:0000313" key="11">
    <source>
        <dbReference type="Proteomes" id="UP000071979"/>
    </source>
</evidence>
<evidence type="ECO:0000256" key="8">
    <source>
        <dbReference type="HAMAP-Rule" id="MF_00375"/>
    </source>
</evidence>
<evidence type="ECO:0000256" key="3">
    <source>
        <dbReference type="ARBA" id="ARBA00008981"/>
    </source>
</evidence>
<comment type="subunit">
    <text evidence="4 8">Homodimer.</text>
</comment>
<dbReference type="EMBL" id="VICF01000003">
    <property type="protein sequence ID" value="TQC75187.1"/>
    <property type="molecule type" value="Genomic_DNA"/>
</dbReference>
<dbReference type="InterPro" id="IPR015422">
    <property type="entry name" value="PyrdxlP-dep_Trfase_small"/>
</dbReference>
<dbReference type="OrthoDB" id="9801052at2"/>
<comment type="similarity">
    <text evidence="3 8">Belongs to the class-III pyridoxal-phosphate-dependent aminotransferase family. HemL subfamily.</text>
</comment>
<dbReference type="EC" id="5.4.3.8" evidence="8"/>